<name>A0A8J3I2N0_9CHLR</name>
<dbReference type="EMBL" id="BNJF01000004">
    <property type="protein sequence ID" value="GHO48962.1"/>
    <property type="molecule type" value="Genomic_DNA"/>
</dbReference>
<keyword evidence="3" id="KW-1185">Reference proteome</keyword>
<organism evidence="2 3">
    <name type="scientific">Ktedonospora formicarum</name>
    <dbReference type="NCBI Taxonomy" id="2778364"/>
    <lineage>
        <taxon>Bacteria</taxon>
        <taxon>Bacillati</taxon>
        <taxon>Chloroflexota</taxon>
        <taxon>Ktedonobacteria</taxon>
        <taxon>Ktedonobacterales</taxon>
        <taxon>Ktedonobacteraceae</taxon>
        <taxon>Ktedonospora</taxon>
    </lineage>
</organism>
<accession>A0A8J3I2N0</accession>
<evidence type="ECO:0000313" key="3">
    <source>
        <dbReference type="Proteomes" id="UP000612362"/>
    </source>
</evidence>
<protein>
    <submittedName>
        <fullName evidence="2">Uncharacterized protein</fullName>
    </submittedName>
</protein>
<dbReference type="AlphaFoldDB" id="A0A8J3I2N0"/>
<sequence length="720" mass="83970">MKPDPYIRQGNIFFVPVLRHRLNFAVLVQQAFHELGLDHHDLIAVELPASAEKPLREALQRLPSISLAILSVSDSDQREVFPVTPADALIEGIRTAIDRDIPLAFIDQELTPGHLTDRICIEDAPWPDDALALKHGAEWYLDLVAGRLSHEPSRYEPVDSWRELHMARRLQQLFPFYQRILVISHAAHIRPIQHLLRLSPLSLDHSPLMASGAISYKIWSPSLPILISYLDYIPHLVELYEKQRGQGKAHLFDKRNALLELIYRLQEGAVDMDFSIRHYQAFTQMLTSMLEREGQISPRIETVMAACRSCFNKPFSERVYRHLLKYYDQVKVMRIGKLVDTKEPVYEVKYTDYKDMQRVFVARNCTELEQHFEILYIPGSEDHAGTKDGPNQPVDQPIRYTEIELDGPPPNRRNREKSPQEETVTTWIPRGYFEKEMRAKAFHLAVYSHREQIKSIEFRGALEAGIDFRRTLRTYWARRPKVYVKTRRKSLGKPVSRTEPIVWLFQKSTSTTKEVPHAEMHYTWCGEWHAPLIANLYVAEENHQDEKTVVFNGNNAQNMLLKVYREKILGMTSFVDDGLMLDDIIAAWGANYRERIPTEKEVEYLDGVGYTLHSETLNTIQNPNWWEYLIFGAIYYAKEIVLMVTSPDFTLPPYVVNYAQSKGKEIIHISLLRFTADEVRKLQALYWIKHKYPYKLNDTSDPEYVAYIVKHFSEIMKQFW</sequence>
<comment type="caution">
    <text evidence="2">The sequence shown here is derived from an EMBL/GenBank/DDBJ whole genome shotgun (WGS) entry which is preliminary data.</text>
</comment>
<reference evidence="2" key="1">
    <citation type="submission" date="2020-10" db="EMBL/GenBank/DDBJ databases">
        <title>Taxonomic study of unclassified bacteria belonging to the class Ktedonobacteria.</title>
        <authorList>
            <person name="Yabe S."/>
            <person name="Wang C.M."/>
            <person name="Zheng Y."/>
            <person name="Sakai Y."/>
            <person name="Cavaletti L."/>
            <person name="Monciardini P."/>
            <person name="Donadio S."/>
        </authorList>
    </citation>
    <scope>NUCLEOTIDE SEQUENCE</scope>
    <source>
        <strain evidence="2">SOSP1-1</strain>
    </source>
</reference>
<evidence type="ECO:0000313" key="2">
    <source>
        <dbReference type="EMBL" id="GHO48962.1"/>
    </source>
</evidence>
<evidence type="ECO:0000256" key="1">
    <source>
        <dbReference type="SAM" id="MobiDB-lite"/>
    </source>
</evidence>
<dbReference type="Proteomes" id="UP000612362">
    <property type="component" value="Unassembled WGS sequence"/>
</dbReference>
<gene>
    <name evidence="2" type="ORF">KSX_71250</name>
</gene>
<dbReference type="RefSeq" id="WP_220198096.1">
    <property type="nucleotide sequence ID" value="NZ_BNJF01000004.1"/>
</dbReference>
<proteinExistence type="predicted"/>
<feature type="region of interest" description="Disordered" evidence="1">
    <location>
        <begin position="402"/>
        <end position="422"/>
    </location>
</feature>